<dbReference type="EMBL" id="CP053069">
    <property type="protein sequence ID" value="QJR11763.1"/>
    <property type="molecule type" value="Genomic_DNA"/>
</dbReference>
<dbReference type="AlphaFoldDB" id="A0A6M4GZ99"/>
<reference evidence="2 3" key="1">
    <citation type="submission" date="2020-04" db="EMBL/GenBank/DDBJ databases">
        <title>Usitatibacter rugosus gen. nov., sp. nov. and Usitatibacter palustris sp. nov., novel members of Usitatibacteraceae fam. nov. within the order Nitrosomonadales isolated from soil.</title>
        <authorList>
            <person name="Huber K.J."/>
            <person name="Neumann-Schaal M."/>
            <person name="Geppert A."/>
            <person name="Luckner M."/>
            <person name="Wanner G."/>
            <person name="Overmann J."/>
        </authorList>
    </citation>
    <scope>NUCLEOTIDE SEQUENCE [LARGE SCALE GENOMIC DNA]</scope>
    <source>
        <strain evidence="2 3">0125_3</strain>
    </source>
</reference>
<evidence type="ECO:0000313" key="3">
    <source>
        <dbReference type="Proteomes" id="UP000501534"/>
    </source>
</evidence>
<gene>
    <name evidence="2" type="ORF">DSM104443_02846</name>
</gene>
<protein>
    <submittedName>
        <fullName evidence="2">Uncharacterized protein</fullName>
    </submittedName>
</protein>
<keyword evidence="3" id="KW-1185">Reference proteome</keyword>
<evidence type="ECO:0000313" key="2">
    <source>
        <dbReference type="EMBL" id="QJR11763.1"/>
    </source>
</evidence>
<name>A0A6M4GZ99_9PROT</name>
<feature type="signal peptide" evidence="1">
    <location>
        <begin position="1"/>
        <end position="35"/>
    </location>
</feature>
<dbReference type="Proteomes" id="UP000501534">
    <property type="component" value="Chromosome"/>
</dbReference>
<proteinExistence type="predicted"/>
<dbReference type="KEGG" id="uru:DSM104443_02846"/>
<sequence length="132" mass="14652">MHGWDVSTTPILPNTMKTLALAMFATALTALPAAAQDTAAKKETPLDFTLEPGKVHEHCVKLAKGQSRRFEWASNVIVDFNVHYHKGDAAFYPFKANSRKAAKAKFTADHADEYCWMWTALKDTAKVTGVIR</sequence>
<accession>A0A6M4GZ99</accession>
<keyword evidence="1" id="KW-0732">Signal</keyword>
<evidence type="ECO:0000256" key="1">
    <source>
        <dbReference type="SAM" id="SignalP"/>
    </source>
</evidence>
<organism evidence="2 3">
    <name type="scientific">Usitatibacter rugosus</name>
    <dbReference type="NCBI Taxonomy" id="2732067"/>
    <lineage>
        <taxon>Bacteria</taxon>
        <taxon>Pseudomonadati</taxon>
        <taxon>Pseudomonadota</taxon>
        <taxon>Betaproteobacteria</taxon>
        <taxon>Nitrosomonadales</taxon>
        <taxon>Usitatibacteraceae</taxon>
        <taxon>Usitatibacter</taxon>
    </lineage>
</organism>
<feature type="chain" id="PRO_5027119850" evidence="1">
    <location>
        <begin position="36"/>
        <end position="132"/>
    </location>
</feature>